<evidence type="ECO:0000256" key="1">
    <source>
        <dbReference type="ARBA" id="ARBA00004417"/>
    </source>
</evidence>
<evidence type="ECO:0000256" key="6">
    <source>
        <dbReference type="ARBA" id="ARBA00022840"/>
    </source>
</evidence>
<evidence type="ECO:0000313" key="10">
    <source>
        <dbReference type="Proteomes" id="UP000094795"/>
    </source>
</evidence>
<dbReference type="InterPro" id="IPR013563">
    <property type="entry name" value="Oligopep_ABC_C"/>
</dbReference>
<dbReference type="NCBIfam" id="TIGR01727">
    <property type="entry name" value="oligo_HPY"/>
    <property type="match status" value="1"/>
</dbReference>
<dbReference type="InterPro" id="IPR027417">
    <property type="entry name" value="P-loop_NTPase"/>
</dbReference>
<evidence type="ECO:0000256" key="3">
    <source>
        <dbReference type="ARBA" id="ARBA00022448"/>
    </source>
</evidence>
<protein>
    <submittedName>
        <fullName evidence="9">Peptide ABC transporter ATP-binding protein</fullName>
    </submittedName>
</protein>
<keyword evidence="3" id="KW-0813">Transport</keyword>
<accession>A0A1C1YU27</accession>
<proteinExistence type="inferred from homology"/>
<feature type="domain" description="ABC transporter" evidence="8">
    <location>
        <begin position="8"/>
        <end position="276"/>
    </location>
</feature>
<dbReference type="InterPro" id="IPR050388">
    <property type="entry name" value="ABC_Ni/Peptide_Import"/>
</dbReference>
<dbReference type="SUPFAM" id="SSF52540">
    <property type="entry name" value="P-loop containing nucleoside triphosphate hydrolases"/>
    <property type="match status" value="1"/>
</dbReference>
<reference evidence="9 10" key="1">
    <citation type="submission" date="2015-12" db="EMBL/GenBank/DDBJ databases">
        <authorList>
            <person name="Shamseldin A."/>
            <person name="Moawad H."/>
            <person name="Abd El-Rahim W.M."/>
            <person name="Sadowsky M.J."/>
        </authorList>
    </citation>
    <scope>NUCLEOTIDE SEQUENCE [LARGE SCALE GENOMIC DNA]</scope>
    <source>
        <strain evidence="9 10">JC234</strain>
    </source>
</reference>
<dbReference type="SMART" id="SM00382">
    <property type="entry name" value="AAA"/>
    <property type="match status" value="1"/>
</dbReference>
<dbReference type="GO" id="GO:0015833">
    <property type="term" value="P:peptide transport"/>
    <property type="evidence" value="ECO:0007669"/>
    <property type="project" value="InterPro"/>
</dbReference>
<gene>
    <name evidence="9" type="ORF">AWJ14_07780</name>
</gene>
<keyword evidence="10" id="KW-1185">Reference proteome</keyword>
<dbReference type="PANTHER" id="PTHR43297:SF2">
    <property type="entry name" value="DIPEPTIDE TRANSPORT ATP-BINDING PROTEIN DPPD"/>
    <property type="match status" value="1"/>
</dbReference>
<name>A0A1C1YU27_9HYPH</name>
<evidence type="ECO:0000313" key="9">
    <source>
        <dbReference type="EMBL" id="OCW57043.1"/>
    </source>
</evidence>
<dbReference type="Gene3D" id="3.40.50.300">
    <property type="entry name" value="P-loop containing nucleotide triphosphate hydrolases"/>
    <property type="match status" value="1"/>
</dbReference>
<dbReference type="Proteomes" id="UP000094795">
    <property type="component" value="Unassembled WGS sequence"/>
</dbReference>
<dbReference type="PANTHER" id="PTHR43297">
    <property type="entry name" value="OLIGOPEPTIDE TRANSPORT ATP-BINDING PROTEIN APPD"/>
    <property type="match status" value="1"/>
</dbReference>
<dbReference type="OrthoDB" id="7241770at2"/>
<evidence type="ECO:0000256" key="5">
    <source>
        <dbReference type="ARBA" id="ARBA00022741"/>
    </source>
</evidence>
<dbReference type="GO" id="GO:0005524">
    <property type="term" value="F:ATP binding"/>
    <property type="evidence" value="ECO:0007669"/>
    <property type="project" value="UniProtKB-KW"/>
</dbReference>
<keyword evidence="4" id="KW-1003">Cell membrane</keyword>
<dbReference type="GO" id="GO:0005886">
    <property type="term" value="C:plasma membrane"/>
    <property type="evidence" value="ECO:0007669"/>
    <property type="project" value="UniProtKB-SubCell"/>
</dbReference>
<comment type="subcellular location">
    <subcellularLocation>
        <location evidence="1">Cell inner membrane</location>
        <topology evidence="1">Peripheral membrane protein</topology>
    </subcellularLocation>
</comment>
<dbReference type="AlphaFoldDB" id="A0A1C1YU27"/>
<dbReference type="EMBL" id="LQZT01000023">
    <property type="protein sequence ID" value="OCW57043.1"/>
    <property type="molecule type" value="Genomic_DNA"/>
</dbReference>
<dbReference type="InterPro" id="IPR003439">
    <property type="entry name" value="ABC_transporter-like_ATP-bd"/>
</dbReference>
<dbReference type="Pfam" id="PF00005">
    <property type="entry name" value="ABC_tran"/>
    <property type="match status" value="1"/>
</dbReference>
<dbReference type="GO" id="GO:0016887">
    <property type="term" value="F:ATP hydrolysis activity"/>
    <property type="evidence" value="ECO:0007669"/>
    <property type="project" value="InterPro"/>
</dbReference>
<dbReference type="CDD" id="cd03257">
    <property type="entry name" value="ABC_NikE_OppD_transporters"/>
    <property type="match status" value="1"/>
</dbReference>
<dbReference type="Pfam" id="PF08352">
    <property type="entry name" value="oligo_HPY"/>
    <property type="match status" value="1"/>
</dbReference>
<sequence length="352" mass="38243">MTDALLTVDGLSLGFRGEGGFAHILSDANMTMRRGEIMGLVGESGCGKSTLAGAILGVLPRTSLQVRGGTINFDGIDMLSGANTRAQESVRGRRVTFIPQDPFTSLNPVFTIGQQITELMKWKSPRRAPGGVRLPALMTPYPRARRRADRDQVMEMLNLVQLPNPERLLKKYPHEVSGGQRQRLMIAMALLPEPDLIIADEPTTALDVTIQAQILGLLRSLATDRGVAVMLTTHDLGSAYEICDRITVMYAGQDVETAPVAEFFNRPTHPYTAKLLDSLPEGGGGMTGIPGELPSFYAPPPGCRFQTRCERMTEACKQRPPSDIAGPDHVVRCFHPLHATITDALATKEASL</sequence>
<evidence type="ECO:0000256" key="4">
    <source>
        <dbReference type="ARBA" id="ARBA00022475"/>
    </source>
</evidence>
<evidence type="ECO:0000256" key="2">
    <source>
        <dbReference type="ARBA" id="ARBA00005417"/>
    </source>
</evidence>
<dbReference type="InterPro" id="IPR003593">
    <property type="entry name" value="AAA+_ATPase"/>
</dbReference>
<keyword evidence="5" id="KW-0547">Nucleotide-binding</keyword>
<dbReference type="STRING" id="1480615.AWJ14_07780"/>
<comment type="similarity">
    <text evidence="2">Belongs to the ABC transporter superfamily.</text>
</comment>
<dbReference type="PROSITE" id="PS00211">
    <property type="entry name" value="ABC_TRANSPORTER_1"/>
    <property type="match status" value="1"/>
</dbReference>
<dbReference type="PROSITE" id="PS50893">
    <property type="entry name" value="ABC_TRANSPORTER_2"/>
    <property type="match status" value="1"/>
</dbReference>
<dbReference type="RefSeq" id="WP_066180296.1">
    <property type="nucleotide sequence ID" value="NZ_LQZT01000023.1"/>
</dbReference>
<comment type="caution">
    <text evidence="9">The sequence shown here is derived from an EMBL/GenBank/DDBJ whole genome shotgun (WGS) entry which is preliminary data.</text>
</comment>
<organism evidence="9 10">
    <name type="scientific">Hoeflea olei</name>
    <dbReference type="NCBI Taxonomy" id="1480615"/>
    <lineage>
        <taxon>Bacteria</taxon>
        <taxon>Pseudomonadati</taxon>
        <taxon>Pseudomonadota</taxon>
        <taxon>Alphaproteobacteria</taxon>
        <taxon>Hyphomicrobiales</taxon>
        <taxon>Rhizobiaceae</taxon>
        <taxon>Hoeflea</taxon>
    </lineage>
</organism>
<evidence type="ECO:0000259" key="8">
    <source>
        <dbReference type="PROSITE" id="PS50893"/>
    </source>
</evidence>
<dbReference type="InterPro" id="IPR017871">
    <property type="entry name" value="ABC_transporter-like_CS"/>
</dbReference>
<keyword evidence="6 9" id="KW-0067">ATP-binding</keyword>
<keyword evidence="7" id="KW-0472">Membrane</keyword>
<evidence type="ECO:0000256" key="7">
    <source>
        <dbReference type="ARBA" id="ARBA00023136"/>
    </source>
</evidence>